<feature type="domain" description="HTH hxlR-type" evidence="4">
    <location>
        <begin position="1"/>
        <end position="98"/>
    </location>
</feature>
<accession>A0A6L8WC00</accession>
<evidence type="ECO:0000259" key="4">
    <source>
        <dbReference type="PROSITE" id="PS51118"/>
    </source>
</evidence>
<dbReference type="InterPro" id="IPR036388">
    <property type="entry name" value="WH-like_DNA-bd_sf"/>
</dbReference>
<reference evidence="5 6" key="1">
    <citation type="submission" date="2019-12" db="EMBL/GenBank/DDBJ databases">
        <title>Snethiella sp. nov. sp. isolated from sea sand.</title>
        <authorList>
            <person name="Kim J."/>
            <person name="Jeong S.E."/>
            <person name="Jung H.S."/>
            <person name="Jeon C.O."/>
        </authorList>
    </citation>
    <scope>NUCLEOTIDE SEQUENCE [LARGE SCALE GENOMIC DNA]</scope>
    <source>
        <strain evidence="5 6">DP05</strain>
    </source>
</reference>
<gene>
    <name evidence="5" type="ORF">GQE98_15045</name>
</gene>
<dbReference type="Gene3D" id="1.10.10.10">
    <property type="entry name" value="Winged helix-like DNA-binding domain superfamily/Winged helix DNA-binding domain"/>
    <property type="match status" value="1"/>
</dbReference>
<organism evidence="5 6">
    <name type="scientific">Sneathiella litorea</name>
    <dbReference type="NCBI Taxonomy" id="2606216"/>
    <lineage>
        <taxon>Bacteria</taxon>
        <taxon>Pseudomonadati</taxon>
        <taxon>Pseudomonadota</taxon>
        <taxon>Alphaproteobacteria</taxon>
        <taxon>Sneathiellales</taxon>
        <taxon>Sneathiellaceae</taxon>
        <taxon>Sneathiella</taxon>
    </lineage>
</organism>
<name>A0A6L8WC00_9PROT</name>
<dbReference type="Proteomes" id="UP000476030">
    <property type="component" value="Unassembled WGS sequence"/>
</dbReference>
<dbReference type="PANTHER" id="PTHR33204">
    <property type="entry name" value="TRANSCRIPTIONAL REGULATOR, MARR FAMILY"/>
    <property type="match status" value="1"/>
</dbReference>
<keyword evidence="3" id="KW-0804">Transcription</keyword>
<keyword evidence="6" id="KW-1185">Reference proteome</keyword>
<evidence type="ECO:0000256" key="2">
    <source>
        <dbReference type="ARBA" id="ARBA00023125"/>
    </source>
</evidence>
<evidence type="ECO:0000313" key="6">
    <source>
        <dbReference type="Proteomes" id="UP000476030"/>
    </source>
</evidence>
<protein>
    <submittedName>
        <fullName evidence="5">Transcriptional regulator</fullName>
    </submittedName>
</protein>
<keyword evidence="2" id="KW-0238">DNA-binding</keyword>
<dbReference type="AlphaFoldDB" id="A0A6L8WC00"/>
<proteinExistence type="predicted"/>
<dbReference type="PROSITE" id="PS51118">
    <property type="entry name" value="HTH_HXLR"/>
    <property type="match status" value="1"/>
</dbReference>
<dbReference type="EMBL" id="WTUW01000009">
    <property type="protein sequence ID" value="MZR31953.1"/>
    <property type="molecule type" value="Genomic_DNA"/>
</dbReference>
<dbReference type="Pfam" id="PF01638">
    <property type="entry name" value="HxlR"/>
    <property type="match status" value="1"/>
</dbReference>
<dbReference type="InterPro" id="IPR036390">
    <property type="entry name" value="WH_DNA-bd_sf"/>
</dbReference>
<sequence length="112" mass="12636">MESILGQIMGPWTPYILWLLSNEESLRFGQLSALIPDISAKVLTDRLRKLEASGLVHRDYQPTVPPTVYYSLTERGAELHDVLQGLNKVALRWDAEDREKQGKSDSEVIAAE</sequence>
<evidence type="ECO:0000313" key="5">
    <source>
        <dbReference type="EMBL" id="MZR31953.1"/>
    </source>
</evidence>
<dbReference type="GO" id="GO:0003677">
    <property type="term" value="F:DNA binding"/>
    <property type="evidence" value="ECO:0007669"/>
    <property type="project" value="UniProtKB-KW"/>
</dbReference>
<keyword evidence="1" id="KW-0805">Transcription regulation</keyword>
<evidence type="ECO:0000256" key="3">
    <source>
        <dbReference type="ARBA" id="ARBA00023163"/>
    </source>
</evidence>
<comment type="caution">
    <text evidence="5">The sequence shown here is derived from an EMBL/GenBank/DDBJ whole genome shotgun (WGS) entry which is preliminary data.</text>
</comment>
<dbReference type="PANTHER" id="PTHR33204:SF37">
    <property type="entry name" value="HTH-TYPE TRANSCRIPTIONAL REGULATOR YODB"/>
    <property type="match status" value="1"/>
</dbReference>
<dbReference type="SUPFAM" id="SSF46785">
    <property type="entry name" value="Winged helix' DNA-binding domain"/>
    <property type="match status" value="1"/>
</dbReference>
<evidence type="ECO:0000256" key="1">
    <source>
        <dbReference type="ARBA" id="ARBA00023015"/>
    </source>
</evidence>
<dbReference type="InterPro" id="IPR002577">
    <property type="entry name" value="HTH_HxlR"/>
</dbReference>